<gene>
    <name evidence="1" type="ORF">ATN88_00030</name>
</gene>
<name>A0A135I708_9GAMM</name>
<reference evidence="1 2" key="1">
    <citation type="submission" date="2015-11" db="EMBL/GenBank/DDBJ databases">
        <title>Genomic Taxonomy of the Vibrionaceae.</title>
        <authorList>
            <person name="Gomez-Gil B."/>
            <person name="Enciso-Ibarra J."/>
        </authorList>
    </citation>
    <scope>NUCLEOTIDE SEQUENCE [LARGE SCALE GENOMIC DNA]</scope>
    <source>
        <strain evidence="1 2">CAIM 912</strain>
    </source>
</reference>
<dbReference type="Proteomes" id="UP000070529">
    <property type="component" value="Unassembled WGS sequence"/>
</dbReference>
<organism evidence="1 2">
    <name type="scientific">Enterovibrio coralii</name>
    <dbReference type="NCBI Taxonomy" id="294935"/>
    <lineage>
        <taxon>Bacteria</taxon>
        <taxon>Pseudomonadati</taxon>
        <taxon>Pseudomonadota</taxon>
        <taxon>Gammaproteobacteria</taxon>
        <taxon>Vibrionales</taxon>
        <taxon>Vibrionaceae</taxon>
        <taxon>Enterovibrio</taxon>
    </lineage>
</organism>
<comment type="caution">
    <text evidence="1">The sequence shown here is derived from an EMBL/GenBank/DDBJ whole genome shotgun (WGS) entry which is preliminary data.</text>
</comment>
<keyword evidence="2" id="KW-1185">Reference proteome</keyword>
<dbReference type="OrthoDB" id="5863705at2"/>
<evidence type="ECO:0000313" key="2">
    <source>
        <dbReference type="Proteomes" id="UP000070529"/>
    </source>
</evidence>
<accession>A0A135I708</accession>
<evidence type="ECO:0000313" key="1">
    <source>
        <dbReference type="EMBL" id="KXF81197.1"/>
    </source>
</evidence>
<proteinExistence type="predicted"/>
<dbReference type="STRING" id="294935.ATN88_00030"/>
<sequence length="190" mass="20537">MIIDLHLPHGQTQHIQAVGRYLMLKEGKRVTAIVGDAALTMPRGYVFDLGDTFTQLTLTNEGDDPEIELLTSVIPFTSGLDANVMTAFDGAQPVYFAEPPEVRLTEGARRQTGFIAHDTLTQSTTLSGNSNRKELLLQASPTNTDTLWLGGVAERGYGLEPGAGMVLNITKPLDVLIPSNNKLFVSEVVA</sequence>
<dbReference type="AlphaFoldDB" id="A0A135I708"/>
<dbReference type="EMBL" id="LNTY01000034">
    <property type="protein sequence ID" value="KXF81197.1"/>
    <property type="molecule type" value="Genomic_DNA"/>
</dbReference>
<protein>
    <submittedName>
        <fullName evidence="1">Uncharacterized protein</fullName>
    </submittedName>
</protein>
<dbReference type="RefSeq" id="WP_067415613.1">
    <property type="nucleotide sequence ID" value="NZ_LNTY01000034.1"/>
</dbReference>